<dbReference type="PANTHER" id="PTHR11360">
    <property type="entry name" value="MONOCARBOXYLATE TRANSPORTER"/>
    <property type="match status" value="1"/>
</dbReference>
<feature type="domain" description="Major facilitator superfamily (MFS) profile" evidence="3">
    <location>
        <begin position="1"/>
        <end position="296"/>
    </location>
</feature>
<gene>
    <name evidence="4" type="ORF">METZ01_LOCUS371518</name>
</gene>
<reference evidence="4" key="1">
    <citation type="submission" date="2018-05" db="EMBL/GenBank/DDBJ databases">
        <authorList>
            <person name="Lanie J.A."/>
            <person name="Ng W.-L."/>
            <person name="Kazmierczak K.M."/>
            <person name="Andrzejewski T.M."/>
            <person name="Davidsen T.M."/>
            <person name="Wayne K.J."/>
            <person name="Tettelin H."/>
            <person name="Glass J.I."/>
            <person name="Rusch D."/>
            <person name="Podicherti R."/>
            <person name="Tsui H.-C.T."/>
            <person name="Winkler M.E."/>
        </authorList>
    </citation>
    <scope>NUCLEOTIDE SEQUENCE</scope>
</reference>
<dbReference type="SUPFAM" id="SSF103473">
    <property type="entry name" value="MFS general substrate transporter"/>
    <property type="match status" value="1"/>
</dbReference>
<feature type="transmembrane region" description="Helical" evidence="2">
    <location>
        <begin position="88"/>
        <end position="109"/>
    </location>
</feature>
<feature type="transmembrane region" description="Helical" evidence="2">
    <location>
        <begin position="63"/>
        <end position="82"/>
    </location>
</feature>
<evidence type="ECO:0000259" key="3">
    <source>
        <dbReference type="PROSITE" id="PS50850"/>
    </source>
</evidence>
<evidence type="ECO:0000256" key="1">
    <source>
        <dbReference type="SAM" id="MobiDB-lite"/>
    </source>
</evidence>
<feature type="non-terminal residue" evidence="4">
    <location>
        <position position="296"/>
    </location>
</feature>
<feature type="transmembrane region" description="Helical" evidence="2">
    <location>
        <begin position="25"/>
        <end position="42"/>
    </location>
</feature>
<keyword evidence="2" id="KW-0472">Membrane</keyword>
<feature type="transmembrane region" description="Helical" evidence="2">
    <location>
        <begin position="209"/>
        <end position="234"/>
    </location>
</feature>
<dbReference type="InterPro" id="IPR050327">
    <property type="entry name" value="Proton-linked_MCT"/>
</dbReference>
<feature type="transmembrane region" description="Helical" evidence="2">
    <location>
        <begin position="175"/>
        <end position="197"/>
    </location>
</feature>
<organism evidence="4">
    <name type="scientific">marine metagenome</name>
    <dbReference type="NCBI Taxonomy" id="408172"/>
    <lineage>
        <taxon>unclassified sequences</taxon>
        <taxon>metagenomes</taxon>
        <taxon>ecological metagenomes</taxon>
    </lineage>
</organism>
<feature type="compositionally biased region" description="Low complexity" evidence="1">
    <location>
        <begin position="127"/>
        <end position="146"/>
    </location>
</feature>
<dbReference type="Gene3D" id="1.20.1250.20">
    <property type="entry name" value="MFS general substrate transporter like domains"/>
    <property type="match status" value="2"/>
</dbReference>
<dbReference type="AlphaFoldDB" id="A0A382T938"/>
<accession>A0A382T938</accession>
<proteinExistence type="predicted"/>
<dbReference type="InterPro" id="IPR020846">
    <property type="entry name" value="MFS_dom"/>
</dbReference>
<feature type="transmembrane region" description="Helical" evidence="2">
    <location>
        <begin position="241"/>
        <end position="260"/>
    </location>
</feature>
<dbReference type="PANTHER" id="PTHR11360:SF290">
    <property type="entry name" value="MONOCARBOXYLATE MFS PERMEASE"/>
    <property type="match status" value="1"/>
</dbReference>
<feature type="transmembrane region" description="Helical" evidence="2">
    <location>
        <begin position="266"/>
        <end position="287"/>
    </location>
</feature>
<sequence length="296" mass="32122">MMFFGLSLMGLGFFALRWVSSLTMLYVVFLGLLAVGSSFGTGRPLQVAAANWFIRKRGRAMGLLMSGYGLGGSLVFLFAMLIENVGWQTAAVVAGLVMWGVGFPLITIIRHKPENLGLLPDGDDPSESSTQAATSSTSSQEPVSVEPESHTVRFWQRDPRPELDLSTWQAVRTRAFWMMAITYAVFAGVPGITTVHLAPFLAEELGLDYVLAVAALSGFVFASVFGRIGFGFVADYVNIRILVAFLLLLVSATLYLFSTIETLSQVPAYVILFGLAYGGIIPLRGVLQGYFFGRTS</sequence>
<feature type="region of interest" description="Disordered" evidence="1">
    <location>
        <begin position="119"/>
        <end position="151"/>
    </location>
</feature>
<dbReference type="InterPro" id="IPR011701">
    <property type="entry name" value="MFS"/>
</dbReference>
<dbReference type="InterPro" id="IPR036259">
    <property type="entry name" value="MFS_trans_sf"/>
</dbReference>
<evidence type="ECO:0000256" key="2">
    <source>
        <dbReference type="SAM" id="Phobius"/>
    </source>
</evidence>
<dbReference type="EMBL" id="UINC01134864">
    <property type="protein sequence ID" value="SVD18664.1"/>
    <property type="molecule type" value="Genomic_DNA"/>
</dbReference>
<name>A0A382T938_9ZZZZ</name>
<dbReference type="PROSITE" id="PS50850">
    <property type="entry name" value="MFS"/>
    <property type="match status" value="1"/>
</dbReference>
<keyword evidence="2" id="KW-1133">Transmembrane helix</keyword>
<dbReference type="GO" id="GO:0022857">
    <property type="term" value="F:transmembrane transporter activity"/>
    <property type="evidence" value="ECO:0007669"/>
    <property type="project" value="InterPro"/>
</dbReference>
<keyword evidence="2" id="KW-0812">Transmembrane</keyword>
<protein>
    <recommendedName>
        <fullName evidence="3">Major facilitator superfamily (MFS) profile domain-containing protein</fullName>
    </recommendedName>
</protein>
<dbReference type="Pfam" id="PF07690">
    <property type="entry name" value="MFS_1"/>
    <property type="match status" value="1"/>
</dbReference>
<evidence type="ECO:0000313" key="4">
    <source>
        <dbReference type="EMBL" id="SVD18664.1"/>
    </source>
</evidence>